<protein>
    <recommendedName>
        <fullName evidence="5">DUF3108 domain-containing protein</fullName>
    </recommendedName>
</protein>
<dbReference type="Pfam" id="PF11306">
    <property type="entry name" value="DUF3108"/>
    <property type="match status" value="1"/>
</dbReference>
<dbReference type="AlphaFoldDB" id="A0A2R8BMT9"/>
<gene>
    <name evidence="3" type="ORF">DEA8626_03793</name>
</gene>
<evidence type="ECO:0008006" key="5">
    <source>
        <dbReference type="Google" id="ProtNLM"/>
    </source>
</evidence>
<dbReference type="InterPro" id="IPR021457">
    <property type="entry name" value="DUF3108"/>
</dbReference>
<sequence>MKNSRVFGWAALWAFLMAAPSTAEQNDRAVFDLSLRGIHAGTLSVSGAIEGGRYAVAGVLQSGGLLALVRKVRYDARSQGRYTGGRFTPARYEEDADTGKRKSQSVMEYRSGVPQVKVYNPPKPPRDGDLDPATQGGTVDPLTALYAALRDVPAQSACRLKLTLFDGRRRSQVALGEPKKNGDGGVSCAGEYRRLAGFSANDMAEKSRFSFVLRYEPTGGGKLRVRDISMDTLYGKGRLTRR</sequence>
<feature type="chain" id="PRO_5015320994" description="DUF3108 domain-containing protein" evidence="2">
    <location>
        <begin position="24"/>
        <end position="242"/>
    </location>
</feature>
<keyword evidence="4" id="KW-1185">Reference proteome</keyword>
<organism evidence="3 4">
    <name type="scientific">Albidovulum aquaemixtae</name>
    <dbReference type="NCBI Taxonomy" id="1542388"/>
    <lineage>
        <taxon>Bacteria</taxon>
        <taxon>Pseudomonadati</taxon>
        <taxon>Pseudomonadota</taxon>
        <taxon>Alphaproteobacteria</taxon>
        <taxon>Rhodobacterales</taxon>
        <taxon>Paracoccaceae</taxon>
        <taxon>Albidovulum</taxon>
    </lineage>
</organism>
<feature type="region of interest" description="Disordered" evidence="1">
    <location>
        <begin position="92"/>
        <end position="136"/>
    </location>
</feature>
<accession>A0A2R8BMT9</accession>
<dbReference type="EMBL" id="OMOQ01000004">
    <property type="protein sequence ID" value="SPH24756.1"/>
    <property type="molecule type" value="Genomic_DNA"/>
</dbReference>
<proteinExistence type="predicted"/>
<evidence type="ECO:0000256" key="1">
    <source>
        <dbReference type="SAM" id="MobiDB-lite"/>
    </source>
</evidence>
<keyword evidence="2" id="KW-0732">Signal</keyword>
<dbReference type="Proteomes" id="UP000244924">
    <property type="component" value="Unassembled WGS sequence"/>
</dbReference>
<name>A0A2R8BMT9_9RHOB</name>
<evidence type="ECO:0000313" key="4">
    <source>
        <dbReference type="Proteomes" id="UP000244924"/>
    </source>
</evidence>
<feature type="signal peptide" evidence="2">
    <location>
        <begin position="1"/>
        <end position="23"/>
    </location>
</feature>
<evidence type="ECO:0000313" key="3">
    <source>
        <dbReference type="EMBL" id="SPH24756.1"/>
    </source>
</evidence>
<dbReference type="OrthoDB" id="7844015at2"/>
<reference evidence="3 4" key="1">
    <citation type="submission" date="2018-03" db="EMBL/GenBank/DDBJ databases">
        <authorList>
            <person name="Keele B.F."/>
        </authorList>
    </citation>
    <scope>NUCLEOTIDE SEQUENCE [LARGE SCALE GENOMIC DNA]</scope>
    <source>
        <strain evidence="3 4">CECT 8626</strain>
    </source>
</reference>
<evidence type="ECO:0000256" key="2">
    <source>
        <dbReference type="SAM" id="SignalP"/>
    </source>
</evidence>